<evidence type="ECO:0000256" key="1">
    <source>
        <dbReference type="SAM" id="Phobius"/>
    </source>
</evidence>
<reference evidence="2 3" key="1">
    <citation type="journal article" date="2019" name="Int. J. Syst. Evol. Microbiol.">
        <title>The Global Catalogue of Microorganisms (GCM) 10K type strain sequencing project: providing services to taxonomists for standard genome sequencing and annotation.</title>
        <authorList>
            <consortium name="The Broad Institute Genomics Platform"/>
            <consortium name="The Broad Institute Genome Sequencing Center for Infectious Disease"/>
            <person name="Wu L."/>
            <person name="Ma J."/>
        </authorList>
    </citation>
    <scope>NUCLEOTIDE SEQUENCE [LARGE SCALE GENOMIC DNA]</scope>
    <source>
        <strain evidence="2 3">JCM 6833</strain>
    </source>
</reference>
<name>A0ABN3Q2J6_9ACTN</name>
<dbReference type="InterPro" id="IPR057702">
    <property type="entry name" value="DUF7942"/>
</dbReference>
<proteinExistence type="predicted"/>
<feature type="transmembrane region" description="Helical" evidence="1">
    <location>
        <begin position="73"/>
        <end position="91"/>
    </location>
</feature>
<protein>
    <submittedName>
        <fullName evidence="2">Uncharacterized protein</fullName>
    </submittedName>
</protein>
<dbReference type="Proteomes" id="UP001501509">
    <property type="component" value="Unassembled WGS sequence"/>
</dbReference>
<evidence type="ECO:0000313" key="2">
    <source>
        <dbReference type="EMBL" id="GAA2613183.1"/>
    </source>
</evidence>
<keyword evidence="3" id="KW-1185">Reference proteome</keyword>
<evidence type="ECO:0000313" key="3">
    <source>
        <dbReference type="Proteomes" id="UP001501509"/>
    </source>
</evidence>
<keyword evidence="1" id="KW-1133">Transmembrane helix</keyword>
<dbReference type="EMBL" id="BAAATD010000007">
    <property type="protein sequence ID" value="GAA2613183.1"/>
    <property type="molecule type" value="Genomic_DNA"/>
</dbReference>
<organism evidence="2 3">
    <name type="scientific">Actinomadura fulvescens</name>
    <dbReference type="NCBI Taxonomy" id="46160"/>
    <lineage>
        <taxon>Bacteria</taxon>
        <taxon>Bacillati</taxon>
        <taxon>Actinomycetota</taxon>
        <taxon>Actinomycetes</taxon>
        <taxon>Streptosporangiales</taxon>
        <taxon>Thermomonosporaceae</taxon>
        <taxon>Actinomadura</taxon>
    </lineage>
</organism>
<accession>A0ABN3Q2J6</accession>
<keyword evidence="1" id="KW-0472">Membrane</keyword>
<dbReference type="NCBIfam" id="NF046119">
    <property type="entry name" value="memb_SCO4225"/>
    <property type="match status" value="1"/>
</dbReference>
<feature type="transmembrane region" description="Helical" evidence="1">
    <location>
        <begin position="50"/>
        <end position="67"/>
    </location>
</feature>
<comment type="caution">
    <text evidence="2">The sequence shown here is derived from an EMBL/GenBank/DDBJ whole genome shotgun (WGS) entry which is preliminary data.</text>
</comment>
<keyword evidence="1" id="KW-0812">Transmembrane</keyword>
<sequence length="112" mass="11746">MEIVRNLGRSVDFRNGRVAAWIAVGYAAVMLIVAASVGVTLLVTEDSFAGVWLFAITFPLSIVVLLAPIPGGLVTFVALVAAGLLQAWILWRVLRGPRRSSGAAGVGEERGG</sequence>
<gene>
    <name evidence="2" type="ORF">GCM10010411_55090</name>
</gene>
<dbReference type="Pfam" id="PF25637">
    <property type="entry name" value="DUF7942"/>
    <property type="match status" value="1"/>
</dbReference>
<dbReference type="RefSeq" id="WP_344545338.1">
    <property type="nucleotide sequence ID" value="NZ_BAAATD010000007.1"/>
</dbReference>
<feature type="transmembrane region" description="Helical" evidence="1">
    <location>
        <begin position="20"/>
        <end position="43"/>
    </location>
</feature>